<dbReference type="Pfam" id="PF24674">
    <property type="entry name" value="MACPF_SNTX"/>
    <property type="match status" value="1"/>
</dbReference>
<dbReference type="EMBL" id="CAJNOH010000478">
    <property type="protein sequence ID" value="CAF1052553.1"/>
    <property type="molecule type" value="Genomic_DNA"/>
</dbReference>
<evidence type="ECO:0000256" key="1">
    <source>
        <dbReference type="ARBA" id="ARBA00022837"/>
    </source>
</evidence>
<evidence type="ECO:0000313" key="4">
    <source>
        <dbReference type="EMBL" id="CAF1296999.1"/>
    </source>
</evidence>
<keyword evidence="6" id="KW-1185">Reference proteome</keyword>
<dbReference type="EMBL" id="CAJNOO010002789">
    <property type="protein sequence ID" value="CAF1296999.1"/>
    <property type="molecule type" value="Genomic_DNA"/>
</dbReference>
<dbReference type="AlphaFoldDB" id="A0A815DR17"/>
<dbReference type="InterPro" id="IPR056073">
    <property type="entry name" value="DUF7656"/>
</dbReference>
<keyword evidence="1" id="KW-0106">Calcium</keyword>
<dbReference type="Pfam" id="PF24676">
    <property type="entry name" value="DUF7656"/>
    <property type="match status" value="1"/>
</dbReference>
<dbReference type="Gene3D" id="1.10.238.10">
    <property type="entry name" value="EF-hand"/>
    <property type="match status" value="1"/>
</dbReference>
<dbReference type="PANTHER" id="PTHR31594:SF14">
    <property type="entry name" value="FIBRONECTIN TYPE-III DOMAIN-CONTAINING PROTEIN"/>
    <property type="match status" value="1"/>
</dbReference>
<evidence type="ECO:0000313" key="5">
    <source>
        <dbReference type="EMBL" id="CAF1312755.1"/>
    </source>
</evidence>
<dbReference type="InterPro" id="IPR052090">
    <property type="entry name" value="Cytolytic_pore-forming_toxin"/>
</dbReference>
<name>A0A815DR17_9BILA</name>
<dbReference type="PROSITE" id="PS50222">
    <property type="entry name" value="EF_HAND_2"/>
    <property type="match status" value="1"/>
</dbReference>
<gene>
    <name evidence="5" type="ORF">JXQ802_LOCUS30111</name>
    <name evidence="3" type="ORF">PYM288_LOCUS17221</name>
    <name evidence="4" type="ORF">RFH988_LOCUS29514</name>
</gene>
<evidence type="ECO:0000313" key="6">
    <source>
        <dbReference type="Proteomes" id="UP000663870"/>
    </source>
</evidence>
<dbReference type="InterPro" id="IPR018247">
    <property type="entry name" value="EF_Hand_1_Ca_BS"/>
</dbReference>
<accession>A0A815DR17</accession>
<dbReference type="Proteomes" id="UP000663882">
    <property type="component" value="Unassembled WGS sequence"/>
</dbReference>
<dbReference type="InterPro" id="IPR002048">
    <property type="entry name" value="EF_hand_dom"/>
</dbReference>
<dbReference type="PANTHER" id="PTHR31594">
    <property type="entry name" value="AIG1-TYPE G DOMAIN-CONTAINING PROTEIN"/>
    <property type="match status" value="1"/>
</dbReference>
<dbReference type="PRINTS" id="PR00450">
    <property type="entry name" value="RECOVERIN"/>
</dbReference>
<evidence type="ECO:0000259" key="2">
    <source>
        <dbReference type="PROSITE" id="PS50222"/>
    </source>
</evidence>
<dbReference type="InterPro" id="IPR011992">
    <property type="entry name" value="EF-hand-dom_pair"/>
</dbReference>
<proteinExistence type="predicted"/>
<dbReference type="PROSITE" id="PS00018">
    <property type="entry name" value="EF_HAND_1"/>
    <property type="match status" value="1"/>
</dbReference>
<dbReference type="Proteomes" id="UP000663854">
    <property type="component" value="Unassembled WGS sequence"/>
</dbReference>
<comment type="caution">
    <text evidence="4">The sequence shown here is derived from an EMBL/GenBank/DDBJ whole genome shotgun (WGS) entry which is preliminary data.</text>
</comment>
<evidence type="ECO:0000313" key="7">
    <source>
        <dbReference type="Proteomes" id="UP000663882"/>
    </source>
</evidence>
<dbReference type="EMBL" id="CAJNOL010001208">
    <property type="protein sequence ID" value="CAF1312755.1"/>
    <property type="molecule type" value="Genomic_DNA"/>
</dbReference>
<evidence type="ECO:0000313" key="3">
    <source>
        <dbReference type="EMBL" id="CAF1052553.1"/>
    </source>
</evidence>
<dbReference type="InterPro" id="IPR056072">
    <property type="entry name" value="SNTX_MACPF/CDC-like_dom"/>
</dbReference>
<organism evidence="4 7">
    <name type="scientific">Rotaria sordida</name>
    <dbReference type="NCBI Taxonomy" id="392033"/>
    <lineage>
        <taxon>Eukaryota</taxon>
        <taxon>Metazoa</taxon>
        <taxon>Spiralia</taxon>
        <taxon>Gnathifera</taxon>
        <taxon>Rotifera</taxon>
        <taxon>Eurotatoria</taxon>
        <taxon>Bdelloidea</taxon>
        <taxon>Philodinida</taxon>
        <taxon>Philodinidae</taxon>
        <taxon>Rotaria</taxon>
    </lineage>
</organism>
<reference evidence="4" key="1">
    <citation type="submission" date="2021-02" db="EMBL/GenBank/DDBJ databases">
        <authorList>
            <person name="Nowell W R."/>
        </authorList>
    </citation>
    <scope>NUCLEOTIDE SEQUENCE</scope>
</reference>
<dbReference type="OrthoDB" id="10015728at2759"/>
<protein>
    <recommendedName>
        <fullName evidence="2">EF-hand domain-containing protein</fullName>
    </recommendedName>
</protein>
<sequence length="782" mass="89826">MSTDYETIKRQAIGRQGFIGSLYDVRNDRFEGRSLFNQTVPSSYISTTDCAHSTYIVDENESQKDTFNNLNIDASMKISLMAGLFNIEGSAKYLNQTKTNSRTVRVTHILQMKTKKDHLHISMTDLHQYFSSDALENPNATHCVIGITWGANVAATFEEILSTSEEAAELQGQLSACLKKPTIAVSGDASVKYVDQSNSKFHSLKINISGDIKLSTVPRTVEDVFKAFSEVPSKLNELNDGKGQQLEFELYPLKRMAQIFKYETSIQRIIKDISIFLMSRLEDTFEQIIRSKRILNDFLDKVTPWQDWLAMDWIEAITTKQTNFNRIQTDTLHQLGTLVEQIRRGEVDENKMVESLDNFDKNNPCSVVSMRRFLEENSRNIIKIEALNEICRFLQEAKGEGQQSTGGYSSILFPKNTTIRSFLNKNHDYDIYLLHISNQWKESDERNWYKQIRLFTNLYKAQTQSQTRQAIFRVVDHDFLVNMDEKPDKCVIYHANRGVINTKDYFHTSLVTLSQDQIRAMRTEHKLTNVTNKEIEALHKKFIATHPSGEINEQEFSAEFQLLFPRGEPHRYCNYAFKAFDKNNSGTLTFDEYMVAFSLTLPGDIEHQLALTFQLCAYHGQDKVSNEDLLQLMEAVAELKGVDSSSISFLKENYDLCVAFLPVEVKKTATSQEPPKRLDSLGDDDLLLINNFLTDYDNSVTWQLTHTQNIERILKPKLEIFFKQLGCSSATDVQNRINDLISKYTEVLTIWRTHYQNIFLGLQPLLKDAVLSIRNAYNTGNN</sequence>
<dbReference type="SUPFAM" id="SSF47473">
    <property type="entry name" value="EF-hand"/>
    <property type="match status" value="1"/>
</dbReference>
<dbReference type="Proteomes" id="UP000663870">
    <property type="component" value="Unassembled WGS sequence"/>
</dbReference>
<feature type="domain" description="EF-hand" evidence="2">
    <location>
        <begin position="568"/>
        <end position="603"/>
    </location>
</feature>
<dbReference type="GO" id="GO:0005509">
    <property type="term" value="F:calcium ion binding"/>
    <property type="evidence" value="ECO:0007669"/>
    <property type="project" value="InterPro"/>
</dbReference>